<keyword evidence="2" id="KW-1185">Reference proteome</keyword>
<sequence length="129" mass="14916">MWEISWRHGEPDCIVMAQLQQGGPDEKEKTTALKDLLSRIDLDELMKKDEPPLEFPDTLEGFEYIFNETPLFDLYVNLGSLLDMLELPTCLEQLCPARALLPGVEEACFLPTHSCKSRDMNPVDFERRW</sequence>
<protein>
    <submittedName>
        <fullName evidence="1">Uncharacterized protein</fullName>
    </submittedName>
</protein>
<accession>A0ABQ9DN87</accession>
<dbReference type="EMBL" id="WHWB01032510">
    <property type="protein sequence ID" value="KAJ7425482.1"/>
    <property type="molecule type" value="Genomic_DNA"/>
</dbReference>
<dbReference type="Proteomes" id="UP001145742">
    <property type="component" value="Unassembled WGS sequence"/>
</dbReference>
<gene>
    <name evidence="1" type="ORF">WISP_23251</name>
</gene>
<evidence type="ECO:0000313" key="2">
    <source>
        <dbReference type="Proteomes" id="UP001145742"/>
    </source>
</evidence>
<reference evidence="1" key="1">
    <citation type="submission" date="2019-10" db="EMBL/GenBank/DDBJ databases">
        <authorList>
            <person name="Soares A.E.R."/>
            <person name="Aleixo A."/>
            <person name="Schneider P."/>
            <person name="Miyaki C.Y."/>
            <person name="Schneider M.P."/>
            <person name="Mello C."/>
            <person name="Vasconcelos A.T.R."/>
        </authorList>
    </citation>
    <scope>NUCLEOTIDE SEQUENCE</scope>
    <source>
        <tissue evidence="1">Muscle</tissue>
    </source>
</reference>
<comment type="caution">
    <text evidence="1">The sequence shown here is derived from an EMBL/GenBank/DDBJ whole genome shotgun (WGS) entry which is preliminary data.</text>
</comment>
<evidence type="ECO:0000313" key="1">
    <source>
        <dbReference type="EMBL" id="KAJ7425482.1"/>
    </source>
</evidence>
<organism evidence="1 2">
    <name type="scientific">Willisornis vidua</name>
    <name type="common">Xingu scale-backed antbird</name>
    <dbReference type="NCBI Taxonomy" id="1566151"/>
    <lineage>
        <taxon>Eukaryota</taxon>
        <taxon>Metazoa</taxon>
        <taxon>Chordata</taxon>
        <taxon>Craniata</taxon>
        <taxon>Vertebrata</taxon>
        <taxon>Euteleostomi</taxon>
        <taxon>Archelosauria</taxon>
        <taxon>Archosauria</taxon>
        <taxon>Dinosauria</taxon>
        <taxon>Saurischia</taxon>
        <taxon>Theropoda</taxon>
        <taxon>Coelurosauria</taxon>
        <taxon>Aves</taxon>
        <taxon>Neognathae</taxon>
        <taxon>Neoaves</taxon>
        <taxon>Telluraves</taxon>
        <taxon>Australaves</taxon>
        <taxon>Passeriformes</taxon>
        <taxon>Thamnophilidae</taxon>
        <taxon>Willisornis</taxon>
    </lineage>
</organism>
<proteinExistence type="predicted"/>
<name>A0ABQ9DN87_9PASS</name>